<dbReference type="InterPro" id="IPR032675">
    <property type="entry name" value="LRR_dom_sf"/>
</dbReference>
<dbReference type="FunFam" id="3.80.10.10:FF:000041">
    <property type="entry name" value="LRR receptor-like serine/threonine-protein kinase ERECTA"/>
    <property type="match status" value="1"/>
</dbReference>
<evidence type="ECO:0000256" key="1">
    <source>
        <dbReference type="ARBA" id="ARBA00004251"/>
    </source>
</evidence>
<organism evidence="11 12">
    <name type="scientific">Sesamum alatum</name>
    <dbReference type="NCBI Taxonomy" id="300844"/>
    <lineage>
        <taxon>Eukaryota</taxon>
        <taxon>Viridiplantae</taxon>
        <taxon>Streptophyta</taxon>
        <taxon>Embryophyta</taxon>
        <taxon>Tracheophyta</taxon>
        <taxon>Spermatophyta</taxon>
        <taxon>Magnoliopsida</taxon>
        <taxon>eudicotyledons</taxon>
        <taxon>Gunneridae</taxon>
        <taxon>Pentapetalae</taxon>
        <taxon>asterids</taxon>
        <taxon>lamiids</taxon>
        <taxon>Lamiales</taxon>
        <taxon>Pedaliaceae</taxon>
        <taxon>Sesamum</taxon>
    </lineage>
</organism>
<keyword evidence="9" id="KW-0472">Membrane</keyword>
<dbReference type="Pfam" id="PF00560">
    <property type="entry name" value="LRR_1"/>
    <property type="match status" value="1"/>
</dbReference>
<reference evidence="11" key="2">
    <citation type="journal article" date="2024" name="Plant">
        <title>Genomic evolution and insights into agronomic trait innovations of Sesamum species.</title>
        <authorList>
            <person name="Miao H."/>
            <person name="Wang L."/>
            <person name="Qu L."/>
            <person name="Liu H."/>
            <person name="Sun Y."/>
            <person name="Le M."/>
            <person name="Wang Q."/>
            <person name="Wei S."/>
            <person name="Zheng Y."/>
            <person name="Lin W."/>
            <person name="Duan Y."/>
            <person name="Cao H."/>
            <person name="Xiong S."/>
            <person name="Wang X."/>
            <person name="Wei L."/>
            <person name="Li C."/>
            <person name="Ma Q."/>
            <person name="Ju M."/>
            <person name="Zhao R."/>
            <person name="Li G."/>
            <person name="Mu C."/>
            <person name="Tian Q."/>
            <person name="Mei H."/>
            <person name="Zhang T."/>
            <person name="Gao T."/>
            <person name="Zhang H."/>
        </authorList>
    </citation>
    <scope>NUCLEOTIDE SEQUENCE</scope>
    <source>
        <strain evidence="11">3651</strain>
    </source>
</reference>
<dbReference type="Proteomes" id="UP001293254">
    <property type="component" value="Unassembled WGS sequence"/>
</dbReference>
<name>A0AAE1XR56_9LAMI</name>
<dbReference type="PRINTS" id="PR00019">
    <property type="entry name" value="LEURICHRPT"/>
</dbReference>
<dbReference type="GO" id="GO:0006952">
    <property type="term" value="P:defense response"/>
    <property type="evidence" value="ECO:0007669"/>
    <property type="project" value="UniProtKB-ARBA"/>
</dbReference>
<evidence type="ECO:0000256" key="6">
    <source>
        <dbReference type="ARBA" id="ARBA00022729"/>
    </source>
</evidence>
<dbReference type="GO" id="GO:0005886">
    <property type="term" value="C:plasma membrane"/>
    <property type="evidence" value="ECO:0007669"/>
    <property type="project" value="UniProtKB-SubCell"/>
</dbReference>
<comment type="caution">
    <text evidence="11">The sequence shown here is derived from an EMBL/GenBank/DDBJ whole genome shotgun (WGS) entry which is preliminary data.</text>
</comment>
<evidence type="ECO:0000313" key="12">
    <source>
        <dbReference type="Proteomes" id="UP001293254"/>
    </source>
</evidence>
<evidence type="ECO:0000256" key="10">
    <source>
        <dbReference type="ARBA" id="ARBA00023180"/>
    </source>
</evidence>
<keyword evidence="10" id="KW-0325">Glycoprotein</keyword>
<evidence type="ECO:0000256" key="3">
    <source>
        <dbReference type="ARBA" id="ARBA00022475"/>
    </source>
</evidence>
<comment type="subcellular location">
    <subcellularLocation>
        <location evidence="1">Cell membrane</location>
        <topology evidence="1">Single-pass type I membrane protein</topology>
    </subcellularLocation>
</comment>
<dbReference type="SUPFAM" id="SSF52047">
    <property type="entry name" value="RNI-like"/>
    <property type="match status" value="2"/>
</dbReference>
<reference evidence="11" key="1">
    <citation type="submission" date="2020-06" db="EMBL/GenBank/DDBJ databases">
        <authorList>
            <person name="Li T."/>
            <person name="Hu X."/>
            <person name="Zhang T."/>
            <person name="Song X."/>
            <person name="Zhang H."/>
            <person name="Dai N."/>
            <person name="Sheng W."/>
            <person name="Hou X."/>
            <person name="Wei L."/>
        </authorList>
    </citation>
    <scope>NUCLEOTIDE SEQUENCE</scope>
    <source>
        <strain evidence="11">3651</strain>
        <tissue evidence="11">Leaf</tissue>
    </source>
</reference>
<evidence type="ECO:0008006" key="13">
    <source>
        <dbReference type="Google" id="ProtNLM"/>
    </source>
</evidence>
<dbReference type="Pfam" id="PF13855">
    <property type="entry name" value="LRR_8"/>
    <property type="match status" value="2"/>
</dbReference>
<accession>A0AAE1XR56</accession>
<keyword evidence="12" id="KW-1185">Reference proteome</keyword>
<evidence type="ECO:0000256" key="2">
    <source>
        <dbReference type="ARBA" id="ARBA00009592"/>
    </source>
</evidence>
<dbReference type="InterPro" id="IPR001611">
    <property type="entry name" value="Leu-rich_rpt"/>
</dbReference>
<dbReference type="PANTHER" id="PTHR48063:SF101">
    <property type="entry name" value="LRR RECEPTOR-LIKE SERINE_THREONINE-PROTEIN KINASE FLS2"/>
    <property type="match status" value="1"/>
</dbReference>
<comment type="similarity">
    <text evidence="2">Belongs to the RLP family.</text>
</comment>
<keyword evidence="8" id="KW-1133">Transmembrane helix</keyword>
<keyword evidence="7" id="KW-0677">Repeat</keyword>
<evidence type="ECO:0000256" key="7">
    <source>
        <dbReference type="ARBA" id="ARBA00022737"/>
    </source>
</evidence>
<dbReference type="GO" id="GO:0051707">
    <property type="term" value="P:response to other organism"/>
    <property type="evidence" value="ECO:0007669"/>
    <property type="project" value="UniProtKB-ARBA"/>
</dbReference>
<sequence>MADYRNDESQRDCCQWRGVRCHNRTNRVTRLDLGKYQSLDHHLGAPLRGKINTSLLELQHLRCLDLSFNDFEYAPIPEFIGSLSKLQYQNLASANFNGPIPQRLGNPSKLLYLDLHDDFDCYSENLDWLSSLRSLEYLDLSYTNLSMAHNWLQAVSKLNSMKELHVRCGALPEIPLSLLPKINGSAPLVVLDLHWNWYLSTHLPLIHWFSNFSTGLTSINLNGDGMPGPIPNVFKNMISLEYLDLCVNRLEGGIPKYFGNMNSLRGLYLGDNNLIGEFWELMMNFSGPMEKKLRHLDLSGNSISGLFSNMSRFSSLLELKLRENQLNGSIQVGYLQLPSLVFLDLSSNQFTGPVPDLSSLSSLKQLSLDNNMFNGTLTESIGRLSKLEVLWIGSNLVEGIITEPHLFNLSRLQILDLSLNSFLEIKFSPRWIPLFQLEYLNLRQCKLGKYFSTWLKTQKELVYIDIPSTGISDVMPSWFGGLAPTLLYMNTSHNEMYGSFPNFPFSVINFRGSLLPHFRPSGMILDLSSNKISGSVTFLCQSKEWELLDLSDNLFSDVIPDCFANFQKLKYLNLANNHLSGEIPNSFGLLSALSLLHLRNNSISGRVPVSMRNCTSLKMIDVGENRLTGRIPTWMGDSFQS</sequence>
<keyword evidence="6" id="KW-0732">Signal</keyword>
<dbReference type="PROSITE" id="PS51450">
    <property type="entry name" value="LRR"/>
    <property type="match status" value="1"/>
</dbReference>
<dbReference type="SMART" id="SM00369">
    <property type="entry name" value="LRR_TYP"/>
    <property type="match status" value="8"/>
</dbReference>
<keyword evidence="5" id="KW-0812">Transmembrane</keyword>
<dbReference type="Pfam" id="PF13516">
    <property type="entry name" value="LRR_6"/>
    <property type="match status" value="1"/>
</dbReference>
<gene>
    <name evidence="11" type="ORF">Salat_2477500</name>
</gene>
<dbReference type="PANTHER" id="PTHR48063">
    <property type="entry name" value="LRR RECEPTOR-LIKE KINASE"/>
    <property type="match status" value="1"/>
</dbReference>
<evidence type="ECO:0000256" key="4">
    <source>
        <dbReference type="ARBA" id="ARBA00022614"/>
    </source>
</evidence>
<dbReference type="InterPro" id="IPR003591">
    <property type="entry name" value="Leu-rich_rpt_typical-subtyp"/>
</dbReference>
<proteinExistence type="inferred from homology"/>
<dbReference type="AlphaFoldDB" id="A0AAE1XR56"/>
<protein>
    <recommendedName>
        <fullName evidence="13">Leucine-rich repeat-containing N-terminal plant-type domain-containing protein</fullName>
    </recommendedName>
</protein>
<evidence type="ECO:0000256" key="9">
    <source>
        <dbReference type="ARBA" id="ARBA00023136"/>
    </source>
</evidence>
<dbReference type="Gene3D" id="3.80.10.10">
    <property type="entry name" value="Ribonuclease Inhibitor"/>
    <property type="match status" value="3"/>
</dbReference>
<evidence type="ECO:0000313" key="11">
    <source>
        <dbReference type="EMBL" id="KAK4416520.1"/>
    </source>
</evidence>
<dbReference type="EMBL" id="JACGWO010000010">
    <property type="protein sequence ID" value="KAK4416520.1"/>
    <property type="molecule type" value="Genomic_DNA"/>
</dbReference>
<dbReference type="SUPFAM" id="SSF52058">
    <property type="entry name" value="L domain-like"/>
    <property type="match status" value="1"/>
</dbReference>
<evidence type="ECO:0000256" key="5">
    <source>
        <dbReference type="ARBA" id="ARBA00022692"/>
    </source>
</evidence>
<evidence type="ECO:0000256" key="8">
    <source>
        <dbReference type="ARBA" id="ARBA00022989"/>
    </source>
</evidence>
<dbReference type="InterPro" id="IPR046956">
    <property type="entry name" value="RLP23-like"/>
</dbReference>
<keyword evidence="4" id="KW-0433">Leucine-rich repeat</keyword>
<keyword evidence="3" id="KW-1003">Cell membrane</keyword>